<evidence type="ECO:0000256" key="6">
    <source>
        <dbReference type="ARBA" id="ARBA00007389"/>
    </source>
</evidence>
<evidence type="ECO:0000256" key="4">
    <source>
        <dbReference type="ARBA" id="ARBA00002713"/>
    </source>
</evidence>
<dbReference type="PANTHER" id="PTHR30387">
    <property type="entry name" value="MANNONATE DEHYDRATASE"/>
    <property type="match status" value="1"/>
</dbReference>
<organism evidence="11 12">
    <name type="scientific">Tenggerimyces flavus</name>
    <dbReference type="NCBI Taxonomy" id="1708749"/>
    <lineage>
        <taxon>Bacteria</taxon>
        <taxon>Bacillati</taxon>
        <taxon>Actinomycetota</taxon>
        <taxon>Actinomycetes</taxon>
        <taxon>Propionibacteriales</taxon>
        <taxon>Nocardioidaceae</taxon>
        <taxon>Tenggerimyces</taxon>
    </lineage>
</organism>
<sequence length="340" mass="38250">MRVTLDGTPFHVKETAMIKIAEMLPPVESASRLWRLMRQAGVDFAVGGLPSPESLTAGEAPWDYLPLLRMKQKYENAGFTLAVIEARPPLNLVKRGLPGRDAEIDTVCTLLENMGRLGIPVWCYEWMTDFNWLRTSTDVPSRGGSVVSGFDASLLRDAPPTELGPIGEDELWVNLEYFLERVLPVAESSGVRLAMHPDDPPLSPIRGVGRIMRSLDNYQRLLDLVPSPMNGITLCQGNFRLMTDDIPAAIRKFRDKVFFVHLRDVRGTVEDFVETWHDDGPTDLLECLRTYREVGFEGVLRPDHVPTVEGDSNDRPGYSMYGRLFAIGYIRGLQEAVYRL</sequence>
<evidence type="ECO:0000256" key="10">
    <source>
        <dbReference type="ARBA" id="ARBA00023239"/>
    </source>
</evidence>
<keyword evidence="8" id="KW-0408">Iron</keyword>
<dbReference type="Gene3D" id="3.20.20.150">
    <property type="entry name" value="Divalent-metal-dependent TIM barrel enzymes"/>
    <property type="match status" value="1"/>
</dbReference>
<gene>
    <name evidence="11" type="ORF">ACFOUW_34980</name>
</gene>
<reference evidence="12" key="1">
    <citation type="journal article" date="2019" name="Int. J. Syst. Evol. Microbiol.">
        <title>The Global Catalogue of Microorganisms (GCM) 10K type strain sequencing project: providing services to taxonomists for standard genome sequencing and annotation.</title>
        <authorList>
            <consortium name="The Broad Institute Genomics Platform"/>
            <consortium name="The Broad Institute Genome Sequencing Center for Infectious Disease"/>
            <person name="Wu L."/>
            <person name="Ma J."/>
        </authorList>
    </citation>
    <scope>NUCLEOTIDE SEQUENCE [LARGE SCALE GENOMIC DNA]</scope>
    <source>
        <strain evidence="12">CGMCC 4.7241</strain>
    </source>
</reference>
<dbReference type="InterPro" id="IPR036237">
    <property type="entry name" value="Xyl_isomerase-like_sf"/>
</dbReference>
<keyword evidence="9" id="KW-0464">Manganese</keyword>
<comment type="cofactor">
    <cofactor evidence="3">
        <name>Fe(2+)</name>
        <dbReference type="ChEBI" id="CHEBI:29033"/>
    </cofactor>
</comment>
<dbReference type="EMBL" id="JBHRZH010000048">
    <property type="protein sequence ID" value="MFC3766083.1"/>
    <property type="molecule type" value="Genomic_DNA"/>
</dbReference>
<evidence type="ECO:0000256" key="2">
    <source>
        <dbReference type="ARBA" id="ARBA00001936"/>
    </source>
</evidence>
<accession>A0ABV7YM46</accession>
<evidence type="ECO:0000256" key="1">
    <source>
        <dbReference type="ARBA" id="ARBA00001794"/>
    </source>
</evidence>
<name>A0ABV7YM46_9ACTN</name>
<comment type="function">
    <text evidence="4">Catalyzes the dehydration of D-mannonate.</text>
</comment>
<dbReference type="SUPFAM" id="SSF51658">
    <property type="entry name" value="Xylose isomerase-like"/>
    <property type="match status" value="1"/>
</dbReference>
<evidence type="ECO:0000313" key="12">
    <source>
        <dbReference type="Proteomes" id="UP001595699"/>
    </source>
</evidence>
<dbReference type="PANTHER" id="PTHR30387:SF2">
    <property type="entry name" value="MANNONATE DEHYDRATASE"/>
    <property type="match status" value="1"/>
</dbReference>
<protein>
    <recommendedName>
        <fullName evidence="7">mannonate dehydratase</fullName>
        <ecNumber evidence="7">4.2.1.8</ecNumber>
    </recommendedName>
</protein>
<comment type="caution">
    <text evidence="11">The sequence shown here is derived from an EMBL/GenBank/DDBJ whole genome shotgun (WGS) entry which is preliminary data.</text>
</comment>
<proteinExistence type="inferred from homology"/>
<dbReference type="GO" id="GO:0008927">
    <property type="term" value="F:mannonate dehydratase activity"/>
    <property type="evidence" value="ECO:0007669"/>
    <property type="project" value="UniProtKB-EC"/>
</dbReference>
<evidence type="ECO:0000256" key="9">
    <source>
        <dbReference type="ARBA" id="ARBA00023211"/>
    </source>
</evidence>
<dbReference type="PIRSF" id="PIRSF016049">
    <property type="entry name" value="Man_dehyd"/>
    <property type="match status" value="1"/>
</dbReference>
<dbReference type="RefSeq" id="WP_239553763.1">
    <property type="nucleotide sequence ID" value="NZ_JAFBCM010000001.1"/>
</dbReference>
<comment type="pathway">
    <text evidence="5">Carbohydrate metabolism; pentose and glucuronate interconversion.</text>
</comment>
<evidence type="ECO:0000256" key="7">
    <source>
        <dbReference type="ARBA" id="ARBA00012927"/>
    </source>
</evidence>
<keyword evidence="12" id="KW-1185">Reference proteome</keyword>
<evidence type="ECO:0000256" key="5">
    <source>
        <dbReference type="ARBA" id="ARBA00004892"/>
    </source>
</evidence>
<dbReference type="InterPro" id="IPR004628">
    <property type="entry name" value="Man_deHydtase"/>
</dbReference>
<evidence type="ECO:0000256" key="3">
    <source>
        <dbReference type="ARBA" id="ARBA00001954"/>
    </source>
</evidence>
<dbReference type="Proteomes" id="UP001595699">
    <property type="component" value="Unassembled WGS sequence"/>
</dbReference>
<comment type="catalytic activity">
    <reaction evidence="1">
        <text>D-mannonate = 2-dehydro-3-deoxy-D-gluconate + H2O</text>
        <dbReference type="Rhea" id="RHEA:20097"/>
        <dbReference type="ChEBI" id="CHEBI:15377"/>
        <dbReference type="ChEBI" id="CHEBI:17767"/>
        <dbReference type="ChEBI" id="CHEBI:57990"/>
        <dbReference type="EC" id="4.2.1.8"/>
    </reaction>
</comment>
<dbReference type="EC" id="4.2.1.8" evidence="7"/>
<keyword evidence="10 11" id="KW-0456">Lyase</keyword>
<comment type="cofactor">
    <cofactor evidence="2">
        <name>Mn(2+)</name>
        <dbReference type="ChEBI" id="CHEBI:29035"/>
    </cofactor>
</comment>
<evidence type="ECO:0000313" key="11">
    <source>
        <dbReference type="EMBL" id="MFC3766083.1"/>
    </source>
</evidence>
<comment type="similarity">
    <text evidence="6">Belongs to the mannonate dehydratase family.</text>
</comment>
<evidence type="ECO:0000256" key="8">
    <source>
        <dbReference type="ARBA" id="ARBA00023004"/>
    </source>
</evidence>
<dbReference type="Pfam" id="PF03786">
    <property type="entry name" value="UxuA"/>
    <property type="match status" value="2"/>
</dbReference>